<dbReference type="GO" id="GO:0016020">
    <property type="term" value="C:membrane"/>
    <property type="evidence" value="ECO:0007669"/>
    <property type="project" value="TreeGrafter"/>
</dbReference>
<accession>A0A9D5HJV0</accession>
<organism evidence="4 5">
    <name type="scientific">Dioscorea zingiberensis</name>
    <dbReference type="NCBI Taxonomy" id="325984"/>
    <lineage>
        <taxon>Eukaryota</taxon>
        <taxon>Viridiplantae</taxon>
        <taxon>Streptophyta</taxon>
        <taxon>Embryophyta</taxon>
        <taxon>Tracheophyta</taxon>
        <taxon>Spermatophyta</taxon>
        <taxon>Magnoliopsida</taxon>
        <taxon>Liliopsida</taxon>
        <taxon>Dioscoreales</taxon>
        <taxon>Dioscoreaceae</taxon>
        <taxon>Dioscorea</taxon>
    </lineage>
</organism>
<name>A0A9D5HJV0_9LILI</name>
<keyword evidence="2" id="KW-0521">NADP</keyword>
<dbReference type="EMBL" id="JAGGNH010000003">
    <property type="protein sequence ID" value="KAJ0979111.1"/>
    <property type="molecule type" value="Genomic_DNA"/>
</dbReference>
<dbReference type="Gene3D" id="3.40.50.720">
    <property type="entry name" value="NAD(P)-binding Rossmann-like Domain"/>
    <property type="match status" value="1"/>
</dbReference>
<reference evidence="4" key="1">
    <citation type="submission" date="2021-03" db="EMBL/GenBank/DDBJ databases">
        <authorList>
            <person name="Li Z."/>
            <person name="Yang C."/>
        </authorList>
    </citation>
    <scope>NUCLEOTIDE SEQUENCE</scope>
    <source>
        <strain evidence="4">Dzin_1.0</strain>
        <tissue evidence="4">Leaf</tissue>
    </source>
</reference>
<gene>
    <name evidence="4" type="ORF">J5N97_014585</name>
</gene>
<dbReference type="Proteomes" id="UP001085076">
    <property type="component" value="Miscellaneous, Linkage group lg03"/>
</dbReference>
<dbReference type="PANTHER" id="PTHR43490">
    <property type="entry name" value="(+)-NEOMENTHOL DEHYDROGENASE"/>
    <property type="match status" value="1"/>
</dbReference>
<dbReference type="PANTHER" id="PTHR43490:SF73">
    <property type="entry name" value="OS07G0685800 PROTEIN"/>
    <property type="match status" value="1"/>
</dbReference>
<dbReference type="GO" id="GO:0016491">
    <property type="term" value="F:oxidoreductase activity"/>
    <property type="evidence" value="ECO:0007669"/>
    <property type="project" value="UniProtKB-KW"/>
</dbReference>
<evidence type="ECO:0000313" key="4">
    <source>
        <dbReference type="EMBL" id="KAJ0979111.1"/>
    </source>
</evidence>
<reference evidence="4" key="2">
    <citation type="journal article" date="2022" name="Hortic Res">
        <title>The genome of Dioscorea zingiberensis sheds light on the biosynthesis, origin and evolution of the medicinally important diosgenin saponins.</title>
        <authorList>
            <person name="Li Y."/>
            <person name="Tan C."/>
            <person name="Li Z."/>
            <person name="Guo J."/>
            <person name="Li S."/>
            <person name="Chen X."/>
            <person name="Wang C."/>
            <person name="Dai X."/>
            <person name="Yang H."/>
            <person name="Song W."/>
            <person name="Hou L."/>
            <person name="Xu J."/>
            <person name="Tong Z."/>
            <person name="Xu A."/>
            <person name="Yuan X."/>
            <person name="Wang W."/>
            <person name="Yang Q."/>
            <person name="Chen L."/>
            <person name="Sun Z."/>
            <person name="Wang K."/>
            <person name="Pan B."/>
            <person name="Chen J."/>
            <person name="Bao Y."/>
            <person name="Liu F."/>
            <person name="Qi X."/>
            <person name="Gang D.R."/>
            <person name="Wen J."/>
            <person name="Li J."/>
        </authorList>
    </citation>
    <scope>NUCLEOTIDE SEQUENCE</scope>
    <source>
        <strain evidence="4">Dzin_1.0</strain>
    </source>
</reference>
<comment type="similarity">
    <text evidence="1">Belongs to the short-chain dehydrogenases/reductases (SDR) family.</text>
</comment>
<keyword evidence="3" id="KW-0560">Oxidoreductase</keyword>
<evidence type="ECO:0000313" key="5">
    <source>
        <dbReference type="Proteomes" id="UP001085076"/>
    </source>
</evidence>
<proteinExistence type="inferred from homology"/>
<evidence type="ECO:0000256" key="3">
    <source>
        <dbReference type="ARBA" id="ARBA00023002"/>
    </source>
</evidence>
<comment type="caution">
    <text evidence="4">The sequence shown here is derived from an EMBL/GenBank/DDBJ whole genome shotgun (WGS) entry which is preliminary data.</text>
</comment>
<keyword evidence="5" id="KW-1185">Reference proteome</keyword>
<dbReference type="AlphaFoldDB" id="A0A9D5HJV0"/>
<evidence type="ECO:0000256" key="2">
    <source>
        <dbReference type="ARBA" id="ARBA00022857"/>
    </source>
</evidence>
<evidence type="ECO:0000256" key="1">
    <source>
        <dbReference type="ARBA" id="ARBA00006484"/>
    </source>
</evidence>
<sequence>MSNQAERAEPGDIEKLNEEKIEKVLQRFMGYPEIFMNCVHPGFVKTNINWNTGVMSTEEGLRGQSC</sequence>
<protein>
    <submittedName>
        <fullName evidence="4">Uncharacterized protein</fullName>
    </submittedName>
</protein>
<dbReference type="OrthoDB" id="1933717at2759"/>